<keyword evidence="1" id="KW-1133">Transmembrane helix</keyword>
<evidence type="ECO:0008006" key="4">
    <source>
        <dbReference type="Google" id="ProtNLM"/>
    </source>
</evidence>
<keyword evidence="1" id="KW-0812">Transmembrane</keyword>
<proteinExistence type="predicted"/>
<feature type="transmembrane region" description="Helical" evidence="1">
    <location>
        <begin position="127"/>
        <end position="153"/>
    </location>
</feature>
<name>A0ABQ6PK27_9GAMM</name>
<protein>
    <recommendedName>
        <fullName evidence="4">Transmembrane protein</fullName>
    </recommendedName>
</protein>
<dbReference type="Proteomes" id="UP001628164">
    <property type="component" value="Unassembled WGS sequence"/>
</dbReference>
<feature type="transmembrane region" description="Helical" evidence="1">
    <location>
        <begin position="6"/>
        <end position="25"/>
    </location>
</feature>
<gene>
    <name evidence="2" type="ORF">fsci_18410</name>
</gene>
<organism evidence="2 3">
    <name type="scientific">Francisella sciaenopsi</name>
    <dbReference type="NCBI Taxonomy" id="3055034"/>
    <lineage>
        <taxon>Bacteria</taxon>
        <taxon>Pseudomonadati</taxon>
        <taxon>Pseudomonadota</taxon>
        <taxon>Gammaproteobacteria</taxon>
        <taxon>Thiotrichales</taxon>
        <taxon>Francisellaceae</taxon>
        <taxon>Francisella</taxon>
    </lineage>
</organism>
<comment type="caution">
    <text evidence="2">The sequence shown here is derived from an EMBL/GenBank/DDBJ whole genome shotgun (WGS) entry which is preliminary data.</text>
</comment>
<evidence type="ECO:0000313" key="3">
    <source>
        <dbReference type="Proteomes" id="UP001628164"/>
    </source>
</evidence>
<evidence type="ECO:0000256" key="1">
    <source>
        <dbReference type="SAM" id="Phobius"/>
    </source>
</evidence>
<accession>A0ABQ6PK27</accession>
<evidence type="ECO:0000313" key="2">
    <source>
        <dbReference type="EMBL" id="GMN90353.1"/>
    </source>
</evidence>
<dbReference type="EMBL" id="BTHG01000008">
    <property type="protein sequence ID" value="GMN90353.1"/>
    <property type="molecule type" value="Genomic_DNA"/>
</dbReference>
<keyword evidence="3" id="KW-1185">Reference proteome</keyword>
<keyword evidence="1" id="KW-0472">Membrane</keyword>
<feature type="transmembrane region" description="Helical" evidence="1">
    <location>
        <begin position="159"/>
        <end position="192"/>
    </location>
</feature>
<sequence>MDNNSITVVISIIATIISPIVPIFIKSSYFYKIFDKHSFSKSKYDELFDTIAFCLDGNNSSSLKQIKVYKYKTLFDNIDLRKVLVRGKLLKYFSQEEIDFLFFTEMIKYYSNRWLLMPSLKRTILKLLILITLTLVLLLIGCCFFFIILNYLYSFSGNIIIFIGLNIFLALTLVCILLSVILYFYFFNYLIIALYIFKKVRKTQLKLVRFYYDKNDYKELQKYF</sequence>
<reference evidence="2 3" key="1">
    <citation type="journal article" date="2024" name="Dis. Aquat. Organ.">
        <title>Francisella sciaenopsi sp. nov. isolated from diseased red drum Sciaenops ocellatus in Florida, USA.</title>
        <authorList>
            <person name="Kawahara M."/>
            <person name="Cody T.T."/>
            <person name="Yanong R.P.E."/>
            <person name="Henderson E."/>
            <person name="Yazdi Z."/>
            <person name="Soto E."/>
        </authorList>
    </citation>
    <scope>NUCLEOTIDE SEQUENCE [LARGE SCALE GENOMIC DNA]</scope>
    <source>
        <strain evidence="2 3">R22-20-7</strain>
    </source>
</reference>